<organism evidence="4 5">
    <name type="scientific">Thalassiosira oceanica</name>
    <name type="common">Marine diatom</name>
    <dbReference type="NCBI Taxonomy" id="159749"/>
    <lineage>
        <taxon>Eukaryota</taxon>
        <taxon>Sar</taxon>
        <taxon>Stramenopiles</taxon>
        <taxon>Ochrophyta</taxon>
        <taxon>Bacillariophyta</taxon>
        <taxon>Coscinodiscophyceae</taxon>
        <taxon>Thalassiosirophycidae</taxon>
        <taxon>Thalassiosirales</taxon>
        <taxon>Thalassiosiraceae</taxon>
        <taxon>Thalassiosira</taxon>
    </lineage>
</organism>
<dbReference type="Gene3D" id="2.30.39.10">
    <property type="entry name" value="Alpha-1-antitrypsin, domain 1"/>
    <property type="match status" value="1"/>
</dbReference>
<evidence type="ECO:0000259" key="3">
    <source>
        <dbReference type="SMART" id="SM00093"/>
    </source>
</evidence>
<dbReference type="PROSITE" id="PS00284">
    <property type="entry name" value="SERPIN"/>
    <property type="match status" value="1"/>
</dbReference>
<sequence length="375" mass="41102">MSAFAPTLFAEVCADEGAGNVLLSPLSMYQLLALLDLGTTPDSDTYKELGKLLGEEEDRANVNSLRNVTAEGIKFDLATSVWANGLKRSFIRKARKRQGAESFPLPSTYEPINEWVSDQTNGLVPELFGDEDMGDGTEALLIQTVYFKGIWTKQFNPELTRMGETFTKSDGTETSANLMYAKQEMNIILNSDALGGASAVILDYGTSGSAGEFAGIFILPGGHDTWEEYGSADMESLLSGLATHPLTDLLDESVTTTARVSLPRFKLEFGLNEPYSMKQVLKRMGMTSAFDEAKSWQFEKMSNQDLYVDDIVHGAAMVVNEQGSEAAAASGARMRGRSADRSPYLIFDRPFVVIIMHRPTGTPLFMGKLEDPEFI</sequence>
<dbReference type="InterPro" id="IPR042185">
    <property type="entry name" value="Serpin_sf_2"/>
</dbReference>
<proteinExistence type="inferred from homology"/>
<feature type="domain" description="Serpin" evidence="3">
    <location>
        <begin position="6"/>
        <end position="372"/>
    </location>
</feature>
<dbReference type="PANTHER" id="PTHR11461:SF211">
    <property type="entry name" value="GH10112P-RELATED"/>
    <property type="match status" value="1"/>
</dbReference>
<evidence type="ECO:0000256" key="2">
    <source>
        <dbReference type="RuleBase" id="RU000411"/>
    </source>
</evidence>
<evidence type="ECO:0000256" key="1">
    <source>
        <dbReference type="ARBA" id="ARBA00009500"/>
    </source>
</evidence>
<dbReference type="GO" id="GO:0004867">
    <property type="term" value="F:serine-type endopeptidase inhibitor activity"/>
    <property type="evidence" value="ECO:0007669"/>
    <property type="project" value="InterPro"/>
</dbReference>
<dbReference type="InterPro" id="IPR000215">
    <property type="entry name" value="Serpin_fam"/>
</dbReference>
<evidence type="ECO:0000313" key="4">
    <source>
        <dbReference type="EMBL" id="EJK52736.1"/>
    </source>
</evidence>
<dbReference type="CDD" id="cd00172">
    <property type="entry name" value="serpin"/>
    <property type="match status" value="1"/>
</dbReference>
<dbReference type="InterPro" id="IPR023795">
    <property type="entry name" value="Serpin_CS"/>
</dbReference>
<name>K0RVA0_THAOC</name>
<dbReference type="GO" id="GO:0005615">
    <property type="term" value="C:extracellular space"/>
    <property type="evidence" value="ECO:0007669"/>
    <property type="project" value="InterPro"/>
</dbReference>
<gene>
    <name evidence="4" type="ORF">THAOC_27963</name>
</gene>
<dbReference type="InterPro" id="IPR036186">
    <property type="entry name" value="Serpin_sf"/>
</dbReference>
<evidence type="ECO:0000313" key="5">
    <source>
        <dbReference type="Proteomes" id="UP000266841"/>
    </source>
</evidence>
<comment type="caution">
    <text evidence="4">The sequence shown here is derived from an EMBL/GenBank/DDBJ whole genome shotgun (WGS) entry which is preliminary data.</text>
</comment>
<dbReference type="SUPFAM" id="SSF56574">
    <property type="entry name" value="Serpins"/>
    <property type="match status" value="1"/>
</dbReference>
<keyword evidence="5" id="KW-1185">Reference proteome</keyword>
<dbReference type="EMBL" id="AGNL01039313">
    <property type="protein sequence ID" value="EJK52736.1"/>
    <property type="molecule type" value="Genomic_DNA"/>
</dbReference>
<accession>K0RVA0</accession>
<dbReference type="Pfam" id="PF00079">
    <property type="entry name" value="Serpin"/>
    <property type="match status" value="1"/>
</dbReference>
<dbReference type="OMA" id="YFNAAWA"/>
<dbReference type="Proteomes" id="UP000266841">
    <property type="component" value="Unassembled WGS sequence"/>
</dbReference>
<comment type="similarity">
    <text evidence="1 2">Belongs to the serpin family.</text>
</comment>
<dbReference type="SMART" id="SM00093">
    <property type="entry name" value="SERPIN"/>
    <property type="match status" value="1"/>
</dbReference>
<protein>
    <recommendedName>
        <fullName evidence="3">Serpin domain-containing protein</fullName>
    </recommendedName>
</protein>
<dbReference type="OrthoDB" id="419611at2759"/>
<dbReference type="Gene3D" id="3.30.497.10">
    <property type="entry name" value="Antithrombin, subunit I, domain 2"/>
    <property type="match status" value="1"/>
</dbReference>
<dbReference type="InterPro" id="IPR023796">
    <property type="entry name" value="Serpin_dom"/>
</dbReference>
<dbReference type="InterPro" id="IPR042178">
    <property type="entry name" value="Serpin_sf_1"/>
</dbReference>
<dbReference type="AlphaFoldDB" id="K0RVA0"/>
<reference evidence="4 5" key="1">
    <citation type="journal article" date="2012" name="Genome Biol.">
        <title>Genome and low-iron response of an oceanic diatom adapted to chronic iron limitation.</title>
        <authorList>
            <person name="Lommer M."/>
            <person name="Specht M."/>
            <person name="Roy A.S."/>
            <person name="Kraemer L."/>
            <person name="Andreson R."/>
            <person name="Gutowska M.A."/>
            <person name="Wolf J."/>
            <person name="Bergner S.V."/>
            <person name="Schilhabel M.B."/>
            <person name="Klostermeier U.C."/>
            <person name="Beiko R.G."/>
            <person name="Rosenstiel P."/>
            <person name="Hippler M."/>
            <person name="Laroche J."/>
        </authorList>
    </citation>
    <scope>NUCLEOTIDE SEQUENCE [LARGE SCALE GENOMIC DNA]</scope>
    <source>
        <strain evidence="4 5">CCMP1005</strain>
    </source>
</reference>
<dbReference type="PANTHER" id="PTHR11461">
    <property type="entry name" value="SERINE PROTEASE INHIBITOR, SERPIN"/>
    <property type="match status" value="1"/>
</dbReference>
<dbReference type="eggNOG" id="KOG2392">
    <property type="taxonomic scope" value="Eukaryota"/>
</dbReference>